<dbReference type="SMART" id="SM00369">
    <property type="entry name" value="LRR_TYP"/>
    <property type="match status" value="14"/>
</dbReference>
<accession>A0AAN9TCJ1</accession>
<dbReference type="Pfam" id="PF00787">
    <property type="entry name" value="PX"/>
    <property type="match status" value="1"/>
</dbReference>
<comment type="similarity">
    <text evidence="1">Belongs to the sorting nexin family.</text>
</comment>
<evidence type="ECO:0000256" key="1">
    <source>
        <dbReference type="ARBA" id="ARBA00010883"/>
    </source>
</evidence>
<dbReference type="Gene3D" id="3.30.1520.10">
    <property type="entry name" value="Phox-like domain"/>
    <property type="match status" value="1"/>
</dbReference>
<keyword evidence="10" id="KW-1185">Reference proteome</keyword>
<dbReference type="Pfam" id="PF13306">
    <property type="entry name" value="LRR_5"/>
    <property type="match status" value="1"/>
</dbReference>
<keyword evidence="6" id="KW-0175">Coiled coil</keyword>
<keyword evidence="4" id="KW-0677">Repeat</keyword>
<dbReference type="PANTHER" id="PTHR45850:SF1">
    <property type="entry name" value="SORTING NEXIN 6, ISOFORM B"/>
    <property type="match status" value="1"/>
</dbReference>
<evidence type="ECO:0000313" key="10">
    <source>
        <dbReference type="Proteomes" id="UP001367676"/>
    </source>
</evidence>
<dbReference type="InterPro" id="IPR001683">
    <property type="entry name" value="PX_dom"/>
</dbReference>
<keyword evidence="2" id="KW-0813">Transport</keyword>
<evidence type="ECO:0000256" key="4">
    <source>
        <dbReference type="ARBA" id="ARBA00022737"/>
    </source>
</evidence>
<dbReference type="CDD" id="cd07621">
    <property type="entry name" value="BAR_SNX5_6"/>
    <property type="match status" value="1"/>
</dbReference>
<dbReference type="FunFam" id="3.80.10.10:FF:001164">
    <property type="entry name" value="GH01279p"/>
    <property type="match status" value="1"/>
</dbReference>
<sequence length="1072" mass="122158">MWFSAMMALAFITIIASDLAEQLDCPEDCDCHYFRVNWVTDCSETNLTSIPFEKLDRNVYILNMIGNRLKDLEPFPENIKVRTLQLADNQLTRIKNDTFSNLQYLVDVDLSGNNITSIDSHAFINNPGLITVELQQNQLEPVDGPFLFSKTVLYLHLNDCQLPKLSPSFFSNITALHTLDLSGNPLRLIEAGIFDPLVSLETLKLNQCNLTHIAGVAFNNLIHLKILELSHNNLKHQVDWSLVLGNLVRLELLDLRKSGISNLPENTFVKNPWLRTLVLAENELTGLDVVSTFGRNLVHLDTLDISYCHLTEPLSGPFLNVTKLRTLILSGNRLSSAVLSEALAPLTRLQTLSLRDCGLTRLPANTFHRFSSLQKLDLSFNPLKNAFTGILSPLESLEYLDMGYSNLKSISKDTFLKMSSLKTLILSGNRLQQLEHGLFQNLTKLKTLELNHCGLSRLNETVFYENYTYPDLEELRLAGNPLKVNPKDALIPKQLSRLKILDLSSCDLTYLPPFAFNSSRNITRLLLADNKLSSAESTSLKFLESLKRLNHLDLSNNNFSSLMSSVFRRNREITSLKLVGNPWKCDCNVVDLWHWASTERGDIGVLVGSMTEAADIISSNSKKKKALLCYLDTKTTPIKEGKLRRPGREFLNNENESEIDLYGDESHPKSTKSENIDLTDDSLNIVISDALSEKDRVKFTVQTKTTLPEFQKSDFLVVRQHEEFVWLHDRFEENEEYAGYIIPPAPPKPDFDASREKLQKLGDGEGTMTKEEFNKMKQELEAEYLATFKKTVAMHEAFLTRLASHPVFRKDHNFRVFLEYDQDLAVRSKNKIEMFEGFVKSLSKTTDEYLLSATMKDVNDFFDGQKTFLIEYYGHLKEATSKADRMTVKHKDVADSYIKISSGLIQLATIDHRDLDKFLNKIAEALEKARKIEGRIASDEDLKLSDTLRYVMGDTFAAKRLLYRRLRCLANYENANRNLEKARAKNRDVHAAETAQQQACEKFEQMSDIGKEELIDYKNRRVAIFKKNLVELAEWEIKHAQSQYQMLSNYIMALKEDDDLRSPVSPTIAAIP</sequence>
<evidence type="ECO:0000256" key="6">
    <source>
        <dbReference type="SAM" id="Coils"/>
    </source>
</evidence>
<evidence type="ECO:0000256" key="2">
    <source>
        <dbReference type="ARBA" id="ARBA00022448"/>
    </source>
</evidence>
<keyword evidence="7" id="KW-0732">Signal</keyword>
<dbReference type="Pfam" id="PF13855">
    <property type="entry name" value="LRR_8"/>
    <property type="match status" value="3"/>
</dbReference>
<evidence type="ECO:0000313" key="9">
    <source>
        <dbReference type="EMBL" id="KAK7580579.1"/>
    </source>
</evidence>
<feature type="chain" id="PRO_5042966587" description="PX domain-containing protein" evidence="7">
    <location>
        <begin position="21"/>
        <end position="1072"/>
    </location>
</feature>
<name>A0AAN9TCJ1_9HEMI</name>
<protein>
    <recommendedName>
        <fullName evidence="8">PX domain-containing protein</fullName>
    </recommendedName>
</protein>
<dbReference type="FunFam" id="3.30.1520.10:FF:000001">
    <property type="entry name" value="Sorting nexin"/>
    <property type="match status" value="1"/>
</dbReference>
<dbReference type="PROSITE" id="PS50195">
    <property type="entry name" value="PX"/>
    <property type="match status" value="1"/>
</dbReference>
<dbReference type="GO" id="GO:0090389">
    <property type="term" value="P:phagosome-lysosome fusion involved in apoptotic cell clearance"/>
    <property type="evidence" value="ECO:0007669"/>
    <property type="project" value="TreeGrafter"/>
</dbReference>
<dbReference type="Gene3D" id="1.20.1270.60">
    <property type="entry name" value="Arfaptin homology (AH) domain/BAR domain"/>
    <property type="match status" value="1"/>
</dbReference>
<dbReference type="GO" id="GO:0035091">
    <property type="term" value="F:phosphatidylinositol binding"/>
    <property type="evidence" value="ECO:0007669"/>
    <property type="project" value="InterPro"/>
</dbReference>
<evidence type="ECO:0000256" key="5">
    <source>
        <dbReference type="ARBA" id="ARBA00022927"/>
    </source>
</evidence>
<dbReference type="FunFam" id="1.20.1270.60:FF:000008">
    <property type="entry name" value="Sorting nexin"/>
    <property type="match status" value="1"/>
</dbReference>
<evidence type="ECO:0000256" key="3">
    <source>
        <dbReference type="ARBA" id="ARBA00022614"/>
    </source>
</evidence>
<dbReference type="GO" id="GO:0005768">
    <property type="term" value="C:endosome"/>
    <property type="evidence" value="ECO:0007669"/>
    <property type="project" value="UniProtKB-ARBA"/>
</dbReference>
<dbReference type="InterPro" id="IPR015404">
    <property type="entry name" value="Vps5_C"/>
</dbReference>
<dbReference type="Proteomes" id="UP001367676">
    <property type="component" value="Unassembled WGS sequence"/>
</dbReference>
<dbReference type="InterPro" id="IPR001611">
    <property type="entry name" value="Leu-rich_rpt"/>
</dbReference>
<dbReference type="SUPFAM" id="SSF52058">
    <property type="entry name" value="L domain-like"/>
    <property type="match status" value="2"/>
</dbReference>
<dbReference type="Pfam" id="PF09325">
    <property type="entry name" value="Vps5"/>
    <property type="match status" value="1"/>
</dbReference>
<keyword evidence="5" id="KW-0653">Protein transport</keyword>
<evidence type="ECO:0000259" key="8">
    <source>
        <dbReference type="PROSITE" id="PS50195"/>
    </source>
</evidence>
<dbReference type="CDD" id="cd06892">
    <property type="entry name" value="PX_SNX5_like"/>
    <property type="match status" value="1"/>
</dbReference>
<dbReference type="InterPro" id="IPR026906">
    <property type="entry name" value="LRR_5"/>
</dbReference>
<comment type="caution">
    <text evidence="9">The sequence shown here is derived from an EMBL/GenBank/DDBJ whole genome shotgun (WGS) entry which is preliminary data.</text>
</comment>
<dbReference type="PANTHER" id="PTHR45850">
    <property type="entry name" value="SORTING NEXIN FAMILY MEMBER"/>
    <property type="match status" value="1"/>
</dbReference>
<gene>
    <name evidence="9" type="ORF">V9T40_001208</name>
</gene>
<evidence type="ECO:0000256" key="7">
    <source>
        <dbReference type="SAM" id="SignalP"/>
    </source>
</evidence>
<keyword evidence="3" id="KW-0433">Leucine-rich repeat</keyword>
<proteinExistence type="inferred from homology"/>
<dbReference type="InterPro" id="IPR032675">
    <property type="entry name" value="LRR_dom_sf"/>
</dbReference>
<organism evidence="9 10">
    <name type="scientific">Parthenolecanium corni</name>
    <dbReference type="NCBI Taxonomy" id="536013"/>
    <lineage>
        <taxon>Eukaryota</taxon>
        <taxon>Metazoa</taxon>
        <taxon>Ecdysozoa</taxon>
        <taxon>Arthropoda</taxon>
        <taxon>Hexapoda</taxon>
        <taxon>Insecta</taxon>
        <taxon>Pterygota</taxon>
        <taxon>Neoptera</taxon>
        <taxon>Paraneoptera</taxon>
        <taxon>Hemiptera</taxon>
        <taxon>Sternorrhyncha</taxon>
        <taxon>Coccoidea</taxon>
        <taxon>Coccidae</taxon>
        <taxon>Parthenolecanium</taxon>
    </lineage>
</organism>
<dbReference type="SUPFAM" id="SSF64268">
    <property type="entry name" value="PX domain"/>
    <property type="match status" value="1"/>
</dbReference>
<dbReference type="InterPro" id="IPR003591">
    <property type="entry name" value="Leu-rich_rpt_typical-subtyp"/>
</dbReference>
<reference evidence="9 10" key="1">
    <citation type="submission" date="2024-03" db="EMBL/GenBank/DDBJ databases">
        <title>Adaptation during the transition from Ophiocordyceps entomopathogen to insect associate is accompanied by gene loss and intensified selection.</title>
        <authorList>
            <person name="Ward C.M."/>
            <person name="Onetto C.A."/>
            <person name="Borneman A.R."/>
        </authorList>
    </citation>
    <scope>NUCLEOTIDE SEQUENCE [LARGE SCALE GENOMIC DNA]</scope>
    <source>
        <strain evidence="9">AWRI1</strain>
        <tissue evidence="9">Single Adult Female</tissue>
    </source>
</reference>
<dbReference type="EMBL" id="JBBCAQ010000034">
    <property type="protein sequence ID" value="KAK7580579.1"/>
    <property type="molecule type" value="Genomic_DNA"/>
</dbReference>
<feature type="domain" description="PX" evidence="8">
    <location>
        <begin position="677"/>
        <end position="824"/>
    </location>
</feature>
<dbReference type="GO" id="GO:0015031">
    <property type="term" value="P:protein transport"/>
    <property type="evidence" value="ECO:0007669"/>
    <property type="project" value="UniProtKB-KW"/>
</dbReference>
<dbReference type="InterPro" id="IPR036871">
    <property type="entry name" value="PX_dom_sf"/>
</dbReference>
<dbReference type="InterPro" id="IPR027267">
    <property type="entry name" value="AH/BAR_dom_sf"/>
</dbReference>
<feature type="coiled-coil region" evidence="6">
    <location>
        <begin position="965"/>
        <end position="992"/>
    </location>
</feature>
<dbReference type="AlphaFoldDB" id="A0AAN9TCJ1"/>
<dbReference type="PROSITE" id="PS51450">
    <property type="entry name" value="LRR"/>
    <property type="match status" value="2"/>
</dbReference>
<feature type="signal peptide" evidence="7">
    <location>
        <begin position="1"/>
        <end position="20"/>
    </location>
</feature>
<dbReference type="Gene3D" id="3.80.10.10">
    <property type="entry name" value="Ribonuclease Inhibitor"/>
    <property type="match status" value="4"/>
</dbReference>